<accession>A0ABT2CV43</accession>
<evidence type="ECO:0000313" key="15">
    <source>
        <dbReference type="Proteomes" id="UP001204621"/>
    </source>
</evidence>
<keyword evidence="15" id="KW-1185">Reference proteome</keyword>
<evidence type="ECO:0000313" key="14">
    <source>
        <dbReference type="EMBL" id="MCS0657840.1"/>
    </source>
</evidence>
<sequence>MKKLLAIAVLGTLGTAAHAQTQSPQQLQDALLTAQKAAADAQKAAQDAQQALAQMQQAVAAANHAANDTAHEGTLDPLSSASAGKSGLVYQKGGDLVRLYGLIDLSLSHKDNANGAGATQNDMSVAWFSGNRWGIEGEHALPNTDGLKAIFKLESEYELPTGDMDTPGVLFNRDAWLGVESKSLGKLTFGRQNTLAREFSKIYGDAYGSAGVTLDEGGYTNNNNFKQFIFYSGSATGTRYDKGIVWKKAFGKIVAGLGYQVGGEPGSNTNGSTKSVALAYNGGAFNVSGFYNTAIVDNYKHTSYSVGGNYKLGPVRLNAGYVHYTAEQPVAIGDRHDNAYTVSAKFTPGGPFDYELGWQTMNATNAATNGSGYVLNAYASTAAATRTGTGKRQTTYASMFYHFDKRTELYLAGDHLSTDGTYLASQAHGFKSQNELATGLRFRF</sequence>
<protein>
    <submittedName>
        <fullName evidence="14">Porin</fullName>
    </submittedName>
</protein>
<keyword evidence="7" id="KW-0406">Ion transport</keyword>
<dbReference type="Proteomes" id="UP001204621">
    <property type="component" value="Unassembled WGS sequence"/>
</dbReference>
<dbReference type="PANTHER" id="PTHR34501:SF9">
    <property type="entry name" value="MAJOR OUTER MEMBRANE PROTEIN P.IA"/>
    <property type="match status" value="1"/>
</dbReference>
<keyword evidence="8" id="KW-0626">Porin</keyword>
<dbReference type="InterPro" id="IPR050298">
    <property type="entry name" value="Gram-neg_bact_OMP"/>
</dbReference>
<evidence type="ECO:0000259" key="13">
    <source>
        <dbReference type="Pfam" id="PF13609"/>
    </source>
</evidence>
<keyword evidence="5" id="KW-0812">Transmembrane</keyword>
<dbReference type="PANTHER" id="PTHR34501">
    <property type="entry name" value="PROTEIN YDDL-RELATED"/>
    <property type="match status" value="1"/>
</dbReference>
<dbReference type="EMBL" id="JANUGU010000001">
    <property type="protein sequence ID" value="MCS0657840.1"/>
    <property type="molecule type" value="Genomic_DNA"/>
</dbReference>
<comment type="subcellular location">
    <subcellularLocation>
        <location evidence="1">Cell outer membrane</location>
        <topology evidence="1">Multi-pass membrane protein</topology>
    </subcellularLocation>
</comment>
<proteinExistence type="predicted"/>
<dbReference type="InterPro" id="IPR033900">
    <property type="entry name" value="Gram_neg_porin_domain"/>
</dbReference>
<evidence type="ECO:0000256" key="3">
    <source>
        <dbReference type="ARBA" id="ARBA00022448"/>
    </source>
</evidence>
<comment type="subunit">
    <text evidence="2">Homotrimer.</text>
</comment>
<evidence type="ECO:0000256" key="12">
    <source>
        <dbReference type="SAM" id="SignalP"/>
    </source>
</evidence>
<keyword evidence="4" id="KW-1134">Transmembrane beta strand</keyword>
<evidence type="ECO:0000256" key="11">
    <source>
        <dbReference type="SAM" id="Coils"/>
    </source>
</evidence>
<feature type="coiled-coil region" evidence="11">
    <location>
        <begin position="31"/>
        <end position="65"/>
    </location>
</feature>
<evidence type="ECO:0000256" key="1">
    <source>
        <dbReference type="ARBA" id="ARBA00004571"/>
    </source>
</evidence>
<dbReference type="Pfam" id="PF13609">
    <property type="entry name" value="Porin_4"/>
    <property type="match status" value="1"/>
</dbReference>
<dbReference type="RefSeq" id="WP_258810981.1">
    <property type="nucleotide sequence ID" value="NZ_JANUGU010000001.1"/>
</dbReference>
<dbReference type="SUPFAM" id="SSF56935">
    <property type="entry name" value="Porins"/>
    <property type="match status" value="1"/>
</dbReference>
<feature type="signal peptide" evidence="12">
    <location>
        <begin position="1"/>
        <end position="19"/>
    </location>
</feature>
<evidence type="ECO:0000256" key="8">
    <source>
        <dbReference type="ARBA" id="ARBA00023114"/>
    </source>
</evidence>
<keyword evidence="9" id="KW-0472">Membrane</keyword>
<keyword evidence="6 12" id="KW-0732">Signal</keyword>
<organism evidence="14 15">
    <name type="scientific">Massilia terrae</name>
    <dbReference type="NCBI Taxonomy" id="1811224"/>
    <lineage>
        <taxon>Bacteria</taxon>
        <taxon>Pseudomonadati</taxon>
        <taxon>Pseudomonadota</taxon>
        <taxon>Betaproteobacteria</taxon>
        <taxon>Burkholderiales</taxon>
        <taxon>Oxalobacteraceae</taxon>
        <taxon>Telluria group</taxon>
        <taxon>Massilia</taxon>
    </lineage>
</organism>
<evidence type="ECO:0000256" key="10">
    <source>
        <dbReference type="ARBA" id="ARBA00023237"/>
    </source>
</evidence>
<dbReference type="Gene3D" id="2.40.160.10">
    <property type="entry name" value="Porin"/>
    <property type="match status" value="1"/>
</dbReference>
<evidence type="ECO:0000256" key="2">
    <source>
        <dbReference type="ARBA" id="ARBA00011233"/>
    </source>
</evidence>
<reference evidence="14 15" key="1">
    <citation type="submission" date="2022-08" db="EMBL/GenBank/DDBJ databases">
        <title>Reclassification of Massilia species as members of the genera Telluria, Duganella, Pseudoduganella, Mokoshia gen. nov. and Zemynaea gen. nov. using orthogonal and non-orthogonal genome-based approaches.</title>
        <authorList>
            <person name="Bowman J.P."/>
        </authorList>
    </citation>
    <scope>NUCLEOTIDE SEQUENCE [LARGE SCALE GENOMIC DNA]</scope>
    <source>
        <strain evidence="14 15">JCM 31606</strain>
    </source>
</reference>
<comment type="caution">
    <text evidence="14">The sequence shown here is derived from an EMBL/GenBank/DDBJ whole genome shotgun (WGS) entry which is preliminary data.</text>
</comment>
<dbReference type="CDD" id="cd00342">
    <property type="entry name" value="gram_neg_porins"/>
    <property type="match status" value="1"/>
</dbReference>
<evidence type="ECO:0000256" key="6">
    <source>
        <dbReference type="ARBA" id="ARBA00022729"/>
    </source>
</evidence>
<keyword evidence="10" id="KW-0998">Cell outer membrane</keyword>
<evidence type="ECO:0000256" key="9">
    <source>
        <dbReference type="ARBA" id="ARBA00023136"/>
    </source>
</evidence>
<evidence type="ECO:0000256" key="5">
    <source>
        <dbReference type="ARBA" id="ARBA00022692"/>
    </source>
</evidence>
<gene>
    <name evidence="14" type="ORF">NX778_07160</name>
</gene>
<evidence type="ECO:0000256" key="7">
    <source>
        <dbReference type="ARBA" id="ARBA00023065"/>
    </source>
</evidence>
<feature type="chain" id="PRO_5045563714" evidence="12">
    <location>
        <begin position="20"/>
        <end position="444"/>
    </location>
</feature>
<keyword evidence="3" id="KW-0813">Transport</keyword>
<keyword evidence="11" id="KW-0175">Coiled coil</keyword>
<name>A0ABT2CV43_9BURK</name>
<dbReference type="InterPro" id="IPR023614">
    <property type="entry name" value="Porin_dom_sf"/>
</dbReference>
<feature type="domain" description="Porin" evidence="13">
    <location>
        <begin position="78"/>
        <end position="420"/>
    </location>
</feature>
<evidence type="ECO:0000256" key="4">
    <source>
        <dbReference type="ARBA" id="ARBA00022452"/>
    </source>
</evidence>